<evidence type="ECO:0000256" key="2">
    <source>
        <dbReference type="ARBA" id="ARBA00023315"/>
    </source>
</evidence>
<gene>
    <name evidence="4" type="ORF">HPT30_01155</name>
</gene>
<accession>A0A850ECS1</accession>
<dbReference type="Gene3D" id="3.40.630.30">
    <property type="match status" value="1"/>
</dbReference>
<sequence>MITLRNVQPKDLEQLLFIENEGFSKEEAASKEAFVERIGLIADTFIVAEQEGRIMGYINGPIITQPYITDDLFTKIKENPKKGGYQSVLGLAVSRQARNQGLAKHLIDKMEYISIENERSGITLTCKEELVPFYEKLGFVNHGLSDSKHGGISWYNLLKII</sequence>
<evidence type="ECO:0000256" key="1">
    <source>
        <dbReference type="ARBA" id="ARBA00022679"/>
    </source>
</evidence>
<name>A0A850ECS1_9BACL</name>
<dbReference type="CDD" id="cd04301">
    <property type="entry name" value="NAT_SF"/>
    <property type="match status" value="1"/>
</dbReference>
<dbReference type="InterPro" id="IPR051635">
    <property type="entry name" value="SNAT-like"/>
</dbReference>
<dbReference type="InterPro" id="IPR000182">
    <property type="entry name" value="GNAT_dom"/>
</dbReference>
<keyword evidence="5" id="KW-1185">Reference proteome</keyword>
<dbReference type="Pfam" id="PF13673">
    <property type="entry name" value="Acetyltransf_10"/>
    <property type="match status" value="1"/>
</dbReference>
<comment type="caution">
    <text evidence="4">The sequence shown here is derived from an EMBL/GenBank/DDBJ whole genome shotgun (WGS) entry which is preliminary data.</text>
</comment>
<dbReference type="InterPro" id="IPR016181">
    <property type="entry name" value="Acyl_CoA_acyltransferase"/>
</dbReference>
<evidence type="ECO:0000259" key="3">
    <source>
        <dbReference type="PROSITE" id="PS51186"/>
    </source>
</evidence>
<reference evidence="4" key="1">
    <citation type="submission" date="2020-06" db="EMBL/GenBank/DDBJ databases">
        <title>Paenibacillus sp. nov., isolated from soil.</title>
        <authorList>
            <person name="Seo Y.L."/>
        </authorList>
    </citation>
    <scope>NUCLEOTIDE SEQUENCE [LARGE SCALE GENOMIC DNA]</scope>
    <source>
        <strain evidence="4">JW14</strain>
    </source>
</reference>
<dbReference type="PROSITE" id="PS51186">
    <property type="entry name" value="GNAT"/>
    <property type="match status" value="1"/>
</dbReference>
<dbReference type="SUPFAM" id="SSF55729">
    <property type="entry name" value="Acyl-CoA N-acyltransferases (Nat)"/>
    <property type="match status" value="1"/>
</dbReference>
<dbReference type="Proteomes" id="UP000564806">
    <property type="component" value="Unassembled WGS sequence"/>
</dbReference>
<dbReference type="GO" id="GO:0008080">
    <property type="term" value="F:N-acetyltransferase activity"/>
    <property type="evidence" value="ECO:0007669"/>
    <property type="project" value="UniProtKB-ARBA"/>
</dbReference>
<evidence type="ECO:0000313" key="5">
    <source>
        <dbReference type="Proteomes" id="UP000564806"/>
    </source>
</evidence>
<dbReference type="PANTHER" id="PTHR10908">
    <property type="entry name" value="SEROTONIN N-ACETYLTRANSFERASE"/>
    <property type="match status" value="1"/>
</dbReference>
<evidence type="ECO:0000313" key="4">
    <source>
        <dbReference type="EMBL" id="NUU59005.1"/>
    </source>
</evidence>
<dbReference type="PANTHER" id="PTHR10908:SF0">
    <property type="entry name" value="SEROTONIN N-ACETYLTRANSFERASE"/>
    <property type="match status" value="1"/>
</dbReference>
<protein>
    <submittedName>
        <fullName evidence="4">GNAT family N-acetyltransferase</fullName>
    </submittedName>
</protein>
<dbReference type="AlphaFoldDB" id="A0A850ECS1"/>
<dbReference type="RefSeq" id="WP_175369719.1">
    <property type="nucleotide sequence ID" value="NZ_JABWCS010000172.1"/>
</dbReference>
<organism evidence="4 5">
    <name type="scientific">Paenibacillus agri</name>
    <dbReference type="NCBI Taxonomy" id="2744309"/>
    <lineage>
        <taxon>Bacteria</taxon>
        <taxon>Bacillati</taxon>
        <taxon>Bacillota</taxon>
        <taxon>Bacilli</taxon>
        <taxon>Bacillales</taxon>
        <taxon>Paenibacillaceae</taxon>
        <taxon>Paenibacillus</taxon>
    </lineage>
</organism>
<keyword evidence="1 4" id="KW-0808">Transferase</keyword>
<feature type="domain" description="N-acetyltransferase" evidence="3">
    <location>
        <begin position="2"/>
        <end position="161"/>
    </location>
</feature>
<proteinExistence type="predicted"/>
<dbReference type="EMBL" id="JABWCS010000172">
    <property type="protein sequence ID" value="NUU59005.1"/>
    <property type="molecule type" value="Genomic_DNA"/>
</dbReference>
<keyword evidence="2" id="KW-0012">Acyltransferase</keyword>